<dbReference type="OrthoDB" id="3237462at2"/>
<evidence type="ECO:0000313" key="4">
    <source>
        <dbReference type="Proteomes" id="UP000298313"/>
    </source>
</evidence>
<name>A0A4R9BA44_9MICO</name>
<protein>
    <submittedName>
        <fullName evidence="3">DUF2813 domain-containing protein</fullName>
    </submittedName>
</protein>
<dbReference type="EMBL" id="SOHH01000056">
    <property type="protein sequence ID" value="TFD79212.1"/>
    <property type="molecule type" value="Genomic_DNA"/>
</dbReference>
<evidence type="ECO:0000259" key="1">
    <source>
        <dbReference type="Pfam" id="PF13175"/>
    </source>
</evidence>
<gene>
    <name evidence="3" type="ORF">E3T48_06495</name>
</gene>
<feature type="domain" description="Endonuclease GajA/Old nuclease/RecF-like AAA" evidence="1">
    <location>
        <begin position="216"/>
        <end position="392"/>
    </location>
</feature>
<sequence length="727" mass="81545">MHISKVSLVNYRNFERTNVHLQPGVNTIIGENGSGKSNLFRAMRLLLDDTFATRRHDLEESDFHRGLTDWRGHWIVIMMEFDNVSDDEAVQSLLLQHAAEESSGDTERATYSLVFRPKAEVRDGLAALQDGDRAGLAELRATITLDDYERVFLGKMSVDLTDREEYTRIVGDFDAVIFPSDNNGTAPTFADEVGIKIQRDMSLWREFSLSFVPALRNVVADFNDPRKNPLRTLLASKSEEIPEGDFDDILRKVRELNKDIESRDDVQEITRGIQKTFKETVGETYSPTSMRIQSELPLEASDLFQSLKLYVGEHGDSEPRRLHEMSLGGANLVFLTLKLLEFEYRTARQAIANFLLIEEPEAHIHTHVQKTLFHNVAYENTQIIYSTHSTHISEVSEIERVNVLSREGESWVALQPATGLDPADVHSAERFLDAVRSNLLFARSVLLVEGDAEEILIPNLVKKIYGISLDEIGVSLINVRSTGFENLGNLFHEDRLRKRCAILTDHDQVFFDADPDDGDTEVVAKRKRRALASAKAGAARKIRLDDFAADNDYLDVAYAPHTFEVDFAETSGINREILSATVDEVYKKSGERKVLKTALADSDIASYGKAALQLATKAKKGWFALLLGRWLDTADLDGGPVLPGYVLDALGFAAAELPPETWVRIIEHRIDQWKGSRSTTSDEVAAAQMILDELKSGDIDIESALVNIERDTYADFRLIGLARAFGK</sequence>
<reference evidence="3 4" key="1">
    <citation type="submission" date="2019-03" db="EMBL/GenBank/DDBJ databases">
        <title>Genomics of glacier-inhabiting Cryobacterium strains.</title>
        <authorList>
            <person name="Liu Q."/>
            <person name="Xin Y.-H."/>
        </authorList>
    </citation>
    <scope>NUCLEOTIDE SEQUENCE [LARGE SCALE GENOMIC DNA]</scope>
    <source>
        <strain evidence="3 4">Hh4</strain>
    </source>
</reference>
<feature type="domain" description="Endonuclease GajA/Old nuclease/RecF-like AAA" evidence="1">
    <location>
        <begin position="1"/>
        <end position="98"/>
    </location>
</feature>
<dbReference type="Pfam" id="PF13175">
    <property type="entry name" value="AAA_15"/>
    <property type="match status" value="2"/>
</dbReference>
<dbReference type="InterPro" id="IPR041685">
    <property type="entry name" value="AAA_GajA/Old/RecF-like"/>
</dbReference>
<dbReference type="InterPro" id="IPR034139">
    <property type="entry name" value="TOPRIM_OLD"/>
</dbReference>
<dbReference type="Proteomes" id="UP000298313">
    <property type="component" value="Unassembled WGS sequence"/>
</dbReference>
<dbReference type="AlphaFoldDB" id="A0A4R9BA44"/>
<evidence type="ECO:0000259" key="2">
    <source>
        <dbReference type="Pfam" id="PF20469"/>
    </source>
</evidence>
<dbReference type="Gene3D" id="3.40.50.300">
    <property type="entry name" value="P-loop containing nucleotide triphosphate hydrolases"/>
    <property type="match status" value="1"/>
</dbReference>
<accession>A0A4R9BA44</accession>
<dbReference type="RefSeq" id="WP_134523024.1">
    <property type="nucleotide sequence ID" value="NZ_SOHH01000056.1"/>
</dbReference>
<dbReference type="SUPFAM" id="SSF52540">
    <property type="entry name" value="P-loop containing nucleoside triphosphate hydrolases"/>
    <property type="match status" value="1"/>
</dbReference>
<comment type="caution">
    <text evidence="3">The sequence shown here is derived from an EMBL/GenBank/DDBJ whole genome shotgun (WGS) entry which is preliminary data.</text>
</comment>
<dbReference type="InterPro" id="IPR027417">
    <property type="entry name" value="P-loop_NTPase"/>
</dbReference>
<feature type="domain" description="OLD protein-like TOPRIM" evidence="2">
    <location>
        <begin position="440"/>
        <end position="507"/>
    </location>
</feature>
<evidence type="ECO:0000313" key="3">
    <source>
        <dbReference type="EMBL" id="TFD79212.1"/>
    </source>
</evidence>
<dbReference type="InterPro" id="IPR051396">
    <property type="entry name" value="Bact_Antivir_Def_Nuclease"/>
</dbReference>
<dbReference type="Pfam" id="PF20469">
    <property type="entry name" value="OLD-like_TOPRIM"/>
    <property type="match status" value="1"/>
</dbReference>
<keyword evidence="4" id="KW-1185">Reference proteome</keyword>
<dbReference type="PANTHER" id="PTHR43581">
    <property type="entry name" value="ATP/GTP PHOSPHATASE"/>
    <property type="match status" value="1"/>
</dbReference>
<proteinExistence type="predicted"/>
<dbReference type="CDD" id="cd01026">
    <property type="entry name" value="TOPRIM_OLD"/>
    <property type="match status" value="1"/>
</dbReference>
<organism evidence="3 4">
    <name type="scientific">Cryobacterium fucosi</name>
    <dbReference type="NCBI Taxonomy" id="1259157"/>
    <lineage>
        <taxon>Bacteria</taxon>
        <taxon>Bacillati</taxon>
        <taxon>Actinomycetota</taxon>
        <taxon>Actinomycetes</taxon>
        <taxon>Micrococcales</taxon>
        <taxon>Microbacteriaceae</taxon>
        <taxon>Cryobacterium</taxon>
    </lineage>
</organism>
<dbReference type="PANTHER" id="PTHR43581:SF4">
    <property type="entry name" value="ATP_GTP PHOSPHATASE"/>
    <property type="match status" value="1"/>
</dbReference>